<keyword evidence="3" id="KW-1185">Reference proteome</keyword>
<keyword evidence="2" id="KW-0808">Transferase</keyword>
<dbReference type="PANTHER" id="PTHR21310:SF15">
    <property type="entry name" value="AMINOGLYCOSIDE PHOSPHOTRANSFERASE DOMAIN-CONTAINING PROTEIN"/>
    <property type="match status" value="1"/>
</dbReference>
<organism evidence="2 3">
    <name type="scientific">Chaetomium fimeti</name>
    <dbReference type="NCBI Taxonomy" id="1854472"/>
    <lineage>
        <taxon>Eukaryota</taxon>
        <taxon>Fungi</taxon>
        <taxon>Dikarya</taxon>
        <taxon>Ascomycota</taxon>
        <taxon>Pezizomycotina</taxon>
        <taxon>Sordariomycetes</taxon>
        <taxon>Sordariomycetidae</taxon>
        <taxon>Sordariales</taxon>
        <taxon>Chaetomiaceae</taxon>
        <taxon>Chaetomium</taxon>
    </lineage>
</organism>
<feature type="domain" description="Aminoglycoside phosphotransferase" evidence="1">
    <location>
        <begin position="90"/>
        <end position="299"/>
    </location>
</feature>
<dbReference type="EMBL" id="JAUEPN010000006">
    <property type="protein sequence ID" value="KAK3293768.1"/>
    <property type="molecule type" value="Genomic_DNA"/>
</dbReference>
<evidence type="ECO:0000259" key="1">
    <source>
        <dbReference type="Pfam" id="PF01636"/>
    </source>
</evidence>
<dbReference type="Gene3D" id="3.30.200.20">
    <property type="entry name" value="Phosphorylase Kinase, domain 1"/>
    <property type="match status" value="1"/>
</dbReference>
<dbReference type="Gene3D" id="3.90.1200.10">
    <property type="match status" value="1"/>
</dbReference>
<dbReference type="Pfam" id="PF01636">
    <property type="entry name" value="APH"/>
    <property type="match status" value="1"/>
</dbReference>
<evidence type="ECO:0000313" key="3">
    <source>
        <dbReference type="Proteomes" id="UP001278766"/>
    </source>
</evidence>
<accession>A0AAE0HC04</accession>
<reference evidence="2" key="1">
    <citation type="journal article" date="2023" name="Mol. Phylogenet. Evol.">
        <title>Genome-scale phylogeny and comparative genomics of the fungal order Sordariales.</title>
        <authorList>
            <person name="Hensen N."/>
            <person name="Bonometti L."/>
            <person name="Westerberg I."/>
            <person name="Brannstrom I.O."/>
            <person name="Guillou S."/>
            <person name="Cros-Aarteil S."/>
            <person name="Calhoun S."/>
            <person name="Haridas S."/>
            <person name="Kuo A."/>
            <person name="Mondo S."/>
            <person name="Pangilinan J."/>
            <person name="Riley R."/>
            <person name="LaButti K."/>
            <person name="Andreopoulos B."/>
            <person name="Lipzen A."/>
            <person name="Chen C."/>
            <person name="Yan M."/>
            <person name="Daum C."/>
            <person name="Ng V."/>
            <person name="Clum A."/>
            <person name="Steindorff A."/>
            <person name="Ohm R.A."/>
            <person name="Martin F."/>
            <person name="Silar P."/>
            <person name="Natvig D.O."/>
            <person name="Lalanne C."/>
            <person name="Gautier V."/>
            <person name="Ament-Velasquez S.L."/>
            <person name="Kruys A."/>
            <person name="Hutchinson M.I."/>
            <person name="Powell A.J."/>
            <person name="Barry K."/>
            <person name="Miller A.N."/>
            <person name="Grigoriev I.V."/>
            <person name="Debuchy R."/>
            <person name="Gladieux P."/>
            <person name="Hiltunen Thoren M."/>
            <person name="Johannesson H."/>
        </authorList>
    </citation>
    <scope>NUCLEOTIDE SEQUENCE</scope>
    <source>
        <strain evidence="2">CBS 168.71</strain>
    </source>
</reference>
<dbReference type="GeneID" id="87841396"/>
<dbReference type="InterPro" id="IPR002575">
    <property type="entry name" value="Aminoglycoside_PTrfase"/>
</dbReference>
<proteinExistence type="predicted"/>
<dbReference type="PANTHER" id="PTHR21310">
    <property type="entry name" value="AMINOGLYCOSIDE PHOSPHOTRANSFERASE-RELATED-RELATED"/>
    <property type="match status" value="1"/>
</dbReference>
<dbReference type="InterPro" id="IPR051678">
    <property type="entry name" value="AGP_Transferase"/>
</dbReference>
<dbReference type="RefSeq" id="XP_062657282.1">
    <property type="nucleotide sequence ID" value="XM_062804448.1"/>
</dbReference>
<sequence length="412" mass="46745">MANERPSVHWLGLNALGPGMLRNRIQTVLSTTNFRQLEKVALAARLQQDNIADPSIVCTVNPYRFTNGFNNVIFELEFSDSVYWIARIQHVSVDFFEAHENAADLLSEITTMRTVRKRTSIPVPEVYTYDVSPSNEVGYPYLLMESLPGRVLQGPIALQVPPEHTPKVAKQLAEVMFQLHGLAFDRLGRLWSGNEGEGELEIVPIGFDNATSPDAGPRTSLEWFYTHRQQANRQALESHPEDPEWLAACWVLKTAVPHIIIEARLRGPFPLCHLDLHHGNLLFDDDYNLTGVIDWSQAQTVPLERLVVSPEFVTFPAGSEENNKKIIGFKELVREHLQHLEEAGRDPIQSSEASQPFLSQFFGSRHAEITHRCTYSRPHRALWDARLVAALIYGDQVSWTQLVSVYRGMELY</sequence>
<evidence type="ECO:0000313" key="2">
    <source>
        <dbReference type="EMBL" id="KAK3293768.1"/>
    </source>
</evidence>
<name>A0AAE0HC04_9PEZI</name>
<dbReference type="AlphaFoldDB" id="A0AAE0HC04"/>
<dbReference type="GO" id="GO:0016301">
    <property type="term" value="F:kinase activity"/>
    <property type="evidence" value="ECO:0007669"/>
    <property type="project" value="UniProtKB-KW"/>
</dbReference>
<gene>
    <name evidence="2" type="ORF">B0H64DRAFT_405432</name>
</gene>
<protein>
    <submittedName>
        <fullName evidence="2">Kinase-like domain-containing protein</fullName>
    </submittedName>
</protein>
<dbReference type="SUPFAM" id="SSF56112">
    <property type="entry name" value="Protein kinase-like (PK-like)"/>
    <property type="match status" value="1"/>
</dbReference>
<dbReference type="Proteomes" id="UP001278766">
    <property type="component" value="Unassembled WGS sequence"/>
</dbReference>
<dbReference type="InterPro" id="IPR011009">
    <property type="entry name" value="Kinase-like_dom_sf"/>
</dbReference>
<comment type="caution">
    <text evidence="2">The sequence shown here is derived from an EMBL/GenBank/DDBJ whole genome shotgun (WGS) entry which is preliminary data.</text>
</comment>
<reference evidence="2" key="2">
    <citation type="submission" date="2023-06" db="EMBL/GenBank/DDBJ databases">
        <authorList>
            <consortium name="Lawrence Berkeley National Laboratory"/>
            <person name="Haridas S."/>
            <person name="Hensen N."/>
            <person name="Bonometti L."/>
            <person name="Westerberg I."/>
            <person name="Brannstrom I.O."/>
            <person name="Guillou S."/>
            <person name="Cros-Aarteil S."/>
            <person name="Calhoun S."/>
            <person name="Kuo A."/>
            <person name="Mondo S."/>
            <person name="Pangilinan J."/>
            <person name="Riley R."/>
            <person name="Labutti K."/>
            <person name="Andreopoulos B."/>
            <person name="Lipzen A."/>
            <person name="Chen C."/>
            <person name="Yanf M."/>
            <person name="Daum C."/>
            <person name="Ng V."/>
            <person name="Clum A."/>
            <person name="Steindorff A."/>
            <person name="Ohm R."/>
            <person name="Martin F."/>
            <person name="Silar P."/>
            <person name="Natvig D."/>
            <person name="Lalanne C."/>
            <person name="Gautier V."/>
            <person name="Ament-Velasquez S.L."/>
            <person name="Kruys A."/>
            <person name="Hutchinson M.I."/>
            <person name="Powell A.J."/>
            <person name="Barry K."/>
            <person name="Miller A.N."/>
            <person name="Grigoriev I.V."/>
            <person name="Debuchy R."/>
            <person name="Gladieux P."/>
            <person name="Thoren M.H."/>
            <person name="Johannesson H."/>
        </authorList>
    </citation>
    <scope>NUCLEOTIDE SEQUENCE</scope>
    <source>
        <strain evidence="2">CBS 168.71</strain>
    </source>
</reference>
<keyword evidence="2" id="KW-0418">Kinase</keyword>